<protein>
    <recommendedName>
        <fullName evidence="3">Acyltransferase 3 domain-containing protein</fullName>
    </recommendedName>
</protein>
<evidence type="ECO:0000313" key="5">
    <source>
        <dbReference type="Proteomes" id="UP001500220"/>
    </source>
</evidence>
<feature type="compositionally biased region" description="Basic and acidic residues" evidence="1">
    <location>
        <begin position="436"/>
        <end position="449"/>
    </location>
</feature>
<proteinExistence type="predicted"/>
<name>A0ABP3LWT6_9PSEU</name>
<feature type="compositionally biased region" description="Basic and acidic residues" evidence="1">
    <location>
        <begin position="457"/>
        <end position="466"/>
    </location>
</feature>
<feature type="compositionally biased region" description="Basic and acidic residues" evidence="1">
    <location>
        <begin position="477"/>
        <end position="494"/>
    </location>
</feature>
<organism evidence="4 5">
    <name type="scientific">Saccharopolyspora thermophila</name>
    <dbReference type="NCBI Taxonomy" id="89367"/>
    <lineage>
        <taxon>Bacteria</taxon>
        <taxon>Bacillati</taxon>
        <taxon>Actinomycetota</taxon>
        <taxon>Actinomycetes</taxon>
        <taxon>Pseudonocardiales</taxon>
        <taxon>Pseudonocardiaceae</taxon>
        <taxon>Saccharopolyspora</taxon>
    </lineage>
</organism>
<evidence type="ECO:0000259" key="3">
    <source>
        <dbReference type="Pfam" id="PF01757"/>
    </source>
</evidence>
<feature type="transmembrane region" description="Helical" evidence="2">
    <location>
        <begin position="188"/>
        <end position="206"/>
    </location>
</feature>
<feature type="region of interest" description="Disordered" evidence="1">
    <location>
        <begin position="357"/>
        <end position="701"/>
    </location>
</feature>
<feature type="transmembrane region" description="Helical" evidence="2">
    <location>
        <begin position="95"/>
        <end position="114"/>
    </location>
</feature>
<evidence type="ECO:0000313" key="4">
    <source>
        <dbReference type="EMBL" id="GAA0508507.1"/>
    </source>
</evidence>
<evidence type="ECO:0000256" key="1">
    <source>
        <dbReference type="SAM" id="MobiDB-lite"/>
    </source>
</evidence>
<dbReference type="EMBL" id="BAAAHC010000003">
    <property type="protein sequence ID" value="GAA0508507.1"/>
    <property type="molecule type" value="Genomic_DNA"/>
</dbReference>
<dbReference type="Pfam" id="PF01757">
    <property type="entry name" value="Acyl_transf_3"/>
    <property type="match status" value="1"/>
</dbReference>
<keyword evidence="2" id="KW-1133">Transmembrane helix</keyword>
<dbReference type="Proteomes" id="UP001500220">
    <property type="component" value="Unassembled WGS sequence"/>
</dbReference>
<feature type="compositionally biased region" description="Basic and acidic residues" evidence="1">
    <location>
        <begin position="510"/>
        <end position="526"/>
    </location>
</feature>
<feature type="transmembrane region" description="Helical" evidence="2">
    <location>
        <begin position="226"/>
        <end position="244"/>
    </location>
</feature>
<accession>A0ABP3LWT6</accession>
<feature type="domain" description="Acyltransferase 3" evidence="3">
    <location>
        <begin position="23"/>
        <end position="335"/>
    </location>
</feature>
<dbReference type="InterPro" id="IPR002656">
    <property type="entry name" value="Acyl_transf_3_dom"/>
</dbReference>
<feature type="compositionally biased region" description="Polar residues" evidence="1">
    <location>
        <begin position="604"/>
        <end position="613"/>
    </location>
</feature>
<dbReference type="PANTHER" id="PTHR23028">
    <property type="entry name" value="ACETYLTRANSFERASE"/>
    <property type="match status" value="1"/>
</dbReference>
<sequence>MIWVGDARVVHTRPEWFAEPHHGFAWIRMIGAMLVIYGHSSPLVGTGELFPPEWPVQPDEGVLMGFFAMSGFQITESWMRDPHPARFAAKRVLRLWPPMLTVSLGMALIVGPMVTKLSVGDYFAAHGTWGYIVNNAGLLTLKHELPGVFEDNPWPNAVNGSLWTLPMELLAYGGLFVLLLLGAGKQKYRWLTVVALVGLVVWDRHLEQLPGAESAGSFLSVPIESLVAFLVAFAFGVVLNLYRIPLSPLAAGAGIAVLALMPNSIAASFLMTFVVSYAVVVAGHFWPARLTVPGLWVNGSYGVYVWGFPIQQLLAMAGIGNQWLMLLCAAPLAYVMGTLSWKFIEEPTMRLRHYVTPAPKKQEEPEENLDEPDDVDDLDELDEPDDARREPDAEETTVLPAVGRSPRRPAEPGPTEDQRPPARPARRPRPGPASDQSRETTVKRVRPDQRTTSSADAEARRSEPTRVRPRPPATADAEPRRRGAERKLTGDLDRLASGGTRHASTPSARIRPERPVASDERRRRGAETTAWVDPERLAASGGSRRPGAETRVRPEAPAASVPDADTARRPATPPSGMPKKRPGAPDNGTRRDGPADRGDGARVNSVTQEQPGSRLTGRAPLPPARHRAVDLPPGRRAAPVPEDRAAPVPEDSVLAKRLSRDLDGSRPPARRAGGRHARPEPPVPEEDTRPAQRRPSGLDRP</sequence>
<keyword evidence="2" id="KW-0812">Transmembrane</keyword>
<evidence type="ECO:0000256" key="2">
    <source>
        <dbReference type="SAM" id="Phobius"/>
    </source>
</evidence>
<keyword evidence="2" id="KW-0472">Membrane</keyword>
<feature type="transmembrane region" description="Helical" evidence="2">
    <location>
        <begin position="162"/>
        <end position="181"/>
    </location>
</feature>
<comment type="caution">
    <text evidence="4">The sequence shown here is derived from an EMBL/GenBank/DDBJ whole genome shotgun (WGS) entry which is preliminary data.</text>
</comment>
<keyword evidence="5" id="KW-1185">Reference proteome</keyword>
<gene>
    <name evidence="4" type="ORF">GCM10009545_08240</name>
</gene>
<feature type="compositionally biased region" description="Basic and acidic residues" evidence="1">
    <location>
        <begin position="686"/>
        <end position="701"/>
    </location>
</feature>
<feature type="compositionally biased region" description="Basic and acidic residues" evidence="1">
    <location>
        <begin position="588"/>
        <end position="600"/>
    </location>
</feature>
<feature type="transmembrane region" description="Helical" evidence="2">
    <location>
        <begin position="323"/>
        <end position="344"/>
    </location>
</feature>
<dbReference type="InterPro" id="IPR050879">
    <property type="entry name" value="Acyltransferase_3"/>
</dbReference>
<reference evidence="5" key="1">
    <citation type="journal article" date="2019" name="Int. J. Syst. Evol. Microbiol.">
        <title>The Global Catalogue of Microorganisms (GCM) 10K type strain sequencing project: providing services to taxonomists for standard genome sequencing and annotation.</title>
        <authorList>
            <consortium name="The Broad Institute Genomics Platform"/>
            <consortium name="The Broad Institute Genome Sequencing Center for Infectious Disease"/>
            <person name="Wu L."/>
            <person name="Ma J."/>
        </authorList>
    </citation>
    <scope>NUCLEOTIDE SEQUENCE [LARGE SCALE GENOMIC DNA]</scope>
    <source>
        <strain evidence="5">JCM 10664</strain>
    </source>
</reference>
<feature type="compositionally biased region" description="Acidic residues" evidence="1">
    <location>
        <begin position="364"/>
        <end position="385"/>
    </location>
</feature>